<evidence type="ECO:0000259" key="4">
    <source>
        <dbReference type="Pfam" id="PF08450"/>
    </source>
</evidence>
<dbReference type="GeneID" id="38667554"/>
<evidence type="ECO:0000313" key="5">
    <source>
        <dbReference type="EMBL" id="BBD73705.1"/>
    </source>
</evidence>
<feature type="binding site" evidence="3">
    <location>
        <position position="187"/>
    </location>
    <ligand>
        <name>a divalent metal cation</name>
        <dbReference type="ChEBI" id="CHEBI:60240"/>
    </ligand>
</feature>
<reference evidence="7" key="2">
    <citation type="submission" date="2018-04" db="EMBL/GenBank/DDBJ databases">
        <title>Complete genome sequence of Sulfodiicoccus acidiphilus strain HS-1.</title>
        <authorList>
            <person name="Sakai H.D."/>
            <person name="Kurosawa N."/>
        </authorList>
    </citation>
    <scope>NUCLEOTIDE SEQUENCE [LARGE SCALE GENOMIC DNA]</scope>
    <source>
        <strain evidence="7">HS-1</strain>
    </source>
</reference>
<dbReference type="RefSeq" id="WP_126450982.1">
    <property type="nucleotide sequence ID" value="NZ_AP018553.1"/>
</dbReference>
<dbReference type="Pfam" id="PF08450">
    <property type="entry name" value="SGL"/>
    <property type="match status" value="1"/>
</dbReference>
<keyword evidence="3" id="KW-0479">Metal-binding</keyword>
<evidence type="ECO:0000256" key="1">
    <source>
        <dbReference type="ARBA" id="ARBA00008853"/>
    </source>
</evidence>
<name>A0A348B6A3_9CREN</name>
<reference evidence="6" key="4">
    <citation type="submission" date="2020-09" db="EMBL/GenBank/DDBJ databases">
        <authorList>
            <person name="Sun Q."/>
            <person name="Ohkuma M."/>
        </authorList>
    </citation>
    <scope>NUCLEOTIDE SEQUENCE</scope>
    <source>
        <strain evidence="6">JCM 31740</strain>
    </source>
</reference>
<evidence type="ECO:0000256" key="3">
    <source>
        <dbReference type="PIRSR" id="PIRSR605511-2"/>
    </source>
</evidence>
<gene>
    <name evidence="6" type="ORF">GCM10007116_14120</name>
    <name evidence="5" type="ORF">HS1genome_2094</name>
</gene>
<feature type="active site" description="Proton donor/acceptor" evidence="2">
    <location>
        <position position="187"/>
    </location>
</feature>
<accession>A0A348B6A3</accession>
<dbReference type="PANTHER" id="PTHR10907:SF47">
    <property type="entry name" value="REGUCALCIN"/>
    <property type="match status" value="1"/>
</dbReference>
<dbReference type="GO" id="GO:0005509">
    <property type="term" value="F:calcium ion binding"/>
    <property type="evidence" value="ECO:0007669"/>
    <property type="project" value="TreeGrafter"/>
</dbReference>
<evidence type="ECO:0000313" key="6">
    <source>
        <dbReference type="EMBL" id="GGT97767.1"/>
    </source>
</evidence>
<dbReference type="Gene3D" id="2.120.10.30">
    <property type="entry name" value="TolB, C-terminal domain"/>
    <property type="match status" value="1"/>
</dbReference>
<feature type="binding site" evidence="3">
    <location>
        <position position="138"/>
    </location>
    <ligand>
        <name>a divalent metal cation</name>
        <dbReference type="ChEBI" id="CHEBI:60240"/>
    </ligand>
</feature>
<sequence>MRRYIDIRCELAESPLWHDGRFLWVDIRARRLYVETGEVISYLPFDGPVSSVNPSVEDTYVVTVSHEVLLINIRDGVRTKVAELREPERTRFNDAKCDKWGKLLAGTMDLEEKEPLGSLYSVGGGETKKLLTSLTISNGIAWDLDYSVMYHVDTPTGKVWAYDYGRDGTLWNRRVAVDIPAGTGLPDGITADEEGMLWVAHWGGSRVSRWDPKRGRLLSQLPVPANRVTSVTFGGPELTQLFVTTASGDDGGGFIYVEEPGVRGRPPDSFRVYS</sequence>
<dbReference type="Proteomes" id="UP000616143">
    <property type="component" value="Unassembled WGS sequence"/>
</dbReference>
<dbReference type="GO" id="GO:0019853">
    <property type="term" value="P:L-ascorbic acid biosynthetic process"/>
    <property type="evidence" value="ECO:0007669"/>
    <property type="project" value="TreeGrafter"/>
</dbReference>
<dbReference type="KEGG" id="sacd:HS1genome_2094"/>
<dbReference type="PRINTS" id="PR01790">
    <property type="entry name" value="SMP30FAMILY"/>
</dbReference>
<organism evidence="5 7">
    <name type="scientific">Sulfodiicoccus acidiphilus</name>
    <dbReference type="NCBI Taxonomy" id="1670455"/>
    <lineage>
        <taxon>Archaea</taxon>
        <taxon>Thermoproteota</taxon>
        <taxon>Thermoprotei</taxon>
        <taxon>Sulfolobales</taxon>
        <taxon>Sulfolobaceae</taxon>
        <taxon>Sulfodiicoccus</taxon>
    </lineage>
</organism>
<dbReference type="InterPro" id="IPR011042">
    <property type="entry name" value="6-blade_b-propeller_TolB-like"/>
</dbReference>
<comment type="similarity">
    <text evidence="1">Belongs to the SMP-30/CGR1 family.</text>
</comment>
<reference evidence="6" key="1">
    <citation type="journal article" date="2014" name="Int. J. Syst. Evol. Microbiol.">
        <title>Complete genome sequence of Corynebacterium casei LMG S-19264T (=DSM 44701T), isolated from a smear-ripened cheese.</title>
        <authorList>
            <consortium name="US DOE Joint Genome Institute (JGI-PGF)"/>
            <person name="Walter F."/>
            <person name="Albersmeier A."/>
            <person name="Kalinowski J."/>
            <person name="Ruckert C."/>
        </authorList>
    </citation>
    <scope>NUCLEOTIDE SEQUENCE</scope>
    <source>
        <strain evidence="6">JCM 31740</strain>
    </source>
</reference>
<feature type="binding site" evidence="3">
    <location>
        <position position="93"/>
    </location>
    <ligand>
        <name>substrate</name>
    </ligand>
</feature>
<keyword evidence="3" id="KW-0862">Zinc</keyword>
<dbReference type="PANTHER" id="PTHR10907">
    <property type="entry name" value="REGUCALCIN"/>
    <property type="match status" value="1"/>
</dbReference>
<dbReference type="GO" id="GO:0004341">
    <property type="term" value="F:gluconolactonase activity"/>
    <property type="evidence" value="ECO:0007669"/>
    <property type="project" value="TreeGrafter"/>
</dbReference>
<feature type="binding site" evidence="3">
    <location>
        <position position="13"/>
    </location>
    <ligand>
        <name>a divalent metal cation</name>
        <dbReference type="ChEBI" id="CHEBI:60240"/>
    </ligand>
</feature>
<reference evidence="5" key="3">
    <citation type="journal article" date="2019" name="BMC Res. Notes">
        <title>Complete genome sequence of the Sulfodiicoccus acidiphilus strain HS-1T, the first crenarchaeon that lacks polB3, isolated from an acidic hot spring in Ohwaku-dani, Hakone, Japan.</title>
        <authorList>
            <person name="Sakai H.D."/>
            <person name="Kurosawa N."/>
        </authorList>
    </citation>
    <scope>NUCLEOTIDE SEQUENCE</scope>
    <source>
        <strain evidence="5">HS-1</strain>
    </source>
</reference>
<protein>
    <submittedName>
        <fullName evidence="6">Gluconolaconase</fullName>
    </submittedName>
    <submittedName>
        <fullName evidence="5">Gluconolactonase</fullName>
    </submittedName>
</protein>
<dbReference type="SUPFAM" id="SSF63829">
    <property type="entry name" value="Calcium-dependent phosphotriesterase"/>
    <property type="match status" value="1"/>
</dbReference>
<comment type="cofactor">
    <cofactor evidence="3">
        <name>Zn(2+)</name>
        <dbReference type="ChEBI" id="CHEBI:29105"/>
    </cofactor>
    <text evidence="3">Binds 1 divalent metal cation per subunit.</text>
</comment>
<dbReference type="EMBL" id="AP018553">
    <property type="protein sequence ID" value="BBD73705.1"/>
    <property type="molecule type" value="Genomic_DNA"/>
</dbReference>
<proteinExistence type="inferred from homology"/>
<feature type="binding site" evidence="3">
    <location>
        <position position="111"/>
    </location>
    <ligand>
        <name>substrate</name>
    </ligand>
</feature>
<dbReference type="EMBL" id="BMQS01000012">
    <property type="protein sequence ID" value="GGT97767.1"/>
    <property type="molecule type" value="Genomic_DNA"/>
</dbReference>
<dbReference type="InterPro" id="IPR005511">
    <property type="entry name" value="SMP-30"/>
</dbReference>
<evidence type="ECO:0000256" key="2">
    <source>
        <dbReference type="PIRSR" id="PIRSR605511-1"/>
    </source>
</evidence>
<dbReference type="OrthoDB" id="341532at2157"/>
<feature type="domain" description="SMP-30/Gluconolactonase/LRE-like region" evidence="4">
    <location>
        <begin position="11"/>
        <end position="246"/>
    </location>
</feature>
<dbReference type="AlphaFoldDB" id="A0A348B6A3"/>
<dbReference type="Proteomes" id="UP000276741">
    <property type="component" value="Chromosome"/>
</dbReference>
<feature type="binding site" evidence="3">
    <location>
        <position position="91"/>
    </location>
    <ligand>
        <name>substrate</name>
    </ligand>
</feature>
<keyword evidence="7" id="KW-1185">Reference proteome</keyword>
<evidence type="ECO:0000313" key="7">
    <source>
        <dbReference type="Proteomes" id="UP000276741"/>
    </source>
</evidence>
<dbReference type="InterPro" id="IPR013658">
    <property type="entry name" value="SGL"/>
</dbReference>